<reference evidence="9" key="2">
    <citation type="submission" date="2020-09" db="EMBL/GenBank/DDBJ databases">
        <authorList>
            <person name="Sun Q."/>
            <person name="Zhou Y."/>
        </authorList>
    </citation>
    <scope>NUCLEOTIDE SEQUENCE</scope>
    <source>
        <strain evidence="9">CGMCC 1.15966</strain>
    </source>
</reference>
<name>A0A8H9G2A1_9SPHI</name>
<evidence type="ECO:0000256" key="1">
    <source>
        <dbReference type="ARBA" id="ARBA00004571"/>
    </source>
</evidence>
<evidence type="ECO:0000256" key="5">
    <source>
        <dbReference type="ARBA" id="ARBA00023136"/>
    </source>
</evidence>
<keyword evidence="6 7" id="KW-0998">Cell outer membrane</keyword>
<dbReference type="NCBIfam" id="TIGR04056">
    <property type="entry name" value="OMP_RagA_SusC"/>
    <property type="match status" value="1"/>
</dbReference>
<dbReference type="Gene3D" id="2.170.130.10">
    <property type="entry name" value="TonB-dependent receptor, plug domain"/>
    <property type="match status" value="1"/>
</dbReference>
<dbReference type="Pfam" id="PF13715">
    <property type="entry name" value="CarbopepD_reg_2"/>
    <property type="match status" value="1"/>
</dbReference>
<dbReference type="SUPFAM" id="SSF49464">
    <property type="entry name" value="Carboxypeptidase regulatory domain-like"/>
    <property type="match status" value="1"/>
</dbReference>
<dbReference type="InterPro" id="IPR037066">
    <property type="entry name" value="Plug_dom_sf"/>
</dbReference>
<comment type="caution">
    <text evidence="9">The sequence shown here is derived from an EMBL/GenBank/DDBJ whole genome shotgun (WGS) entry which is preliminary data.</text>
</comment>
<evidence type="ECO:0000256" key="7">
    <source>
        <dbReference type="PROSITE-ProRule" id="PRU01360"/>
    </source>
</evidence>
<keyword evidence="10" id="KW-1185">Reference proteome</keyword>
<keyword evidence="4 7" id="KW-0812">Transmembrane</keyword>
<dbReference type="InterPro" id="IPR008969">
    <property type="entry name" value="CarboxyPept-like_regulatory"/>
</dbReference>
<organism evidence="9 10">
    <name type="scientific">Sphingobacterium cellulitidis</name>
    <dbReference type="NCBI Taxonomy" id="1768011"/>
    <lineage>
        <taxon>Bacteria</taxon>
        <taxon>Pseudomonadati</taxon>
        <taxon>Bacteroidota</taxon>
        <taxon>Sphingobacteriia</taxon>
        <taxon>Sphingobacteriales</taxon>
        <taxon>Sphingobacteriaceae</taxon>
        <taxon>Sphingobacterium</taxon>
    </lineage>
</organism>
<reference evidence="9" key="1">
    <citation type="journal article" date="2014" name="Int. J. Syst. Evol. Microbiol.">
        <title>Complete genome sequence of Corynebacterium casei LMG S-19264T (=DSM 44701T), isolated from a smear-ripened cheese.</title>
        <authorList>
            <consortium name="US DOE Joint Genome Institute (JGI-PGF)"/>
            <person name="Walter F."/>
            <person name="Albersmeier A."/>
            <person name="Kalinowski J."/>
            <person name="Ruckert C."/>
        </authorList>
    </citation>
    <scope>NUCLEOTIDE SEQUENCE</scope>
    <source>
        <strain evidence="9">CGMCC 1.15966</strain>
    </source>
</reference>
<dbReference type="PROSITE" id="PS52016">
    <property type="entry name" value="TONB_DEPENDENT_REC_3"/>
    <property type="match status" value="1"/>
</dbReference>
<dbReference type="GO" id="GO:0009279">
    <property type="term" value="C:cell outer membrane"/>
    <property type="evidence" value="ECO:0007669"/>
    <property type="project" value="UniProtKB-SubCell"/>
</dbReference>
<evidence type="ECO:0000256" key="6">
    <source>
        <dbReference type="ARBA" id="ARBA00023237"/>
    </source>
</evidence>
<comment type="subcellular location">
    <subcellularLocation>
        <location evidence="1 7">Cell outer membrane</location>
        <topology evidence="1 7">Multi-pass membrane protein</topology>
    </subcellularLocation>
</comment>
<evidence type="ECO:0000313" key="10">
    <source>
        <dbReference type="Proteomes" id="UP000614460"/>
    </source>
</evidence>
<gene>
    <name evidence="9" type="ORF">GCM10011516_16160</name>
</gene>
<evidence type="ECO:0000256" key="3">
    <source>
        <dbReference type="ARBA" id="ARBA00022452"/>
    </source>
</evidence>
<dbReference type="InterPro" id="IPR039426">
    <property type="entry name" value="TonB-dep_rcpt-like"/>
</dbReference>
<evidence type="ECO:0000259" key="8">
    <source>
        <dbReference type="Pfam" id="PF07715"/>
    </source>
</evidence>
<dbReference type="InterPro" id="IPR036942">
    <property type="entry name" value="Beta-barrel_TonB_sf"/>
</dbReference>
<dbReference type="RefSeq" id="WP_182498452.1">
    <property type="nucleotide sequence ID" value="NZ_BMKM01000003.1"/>
</dbReference>
<dbReference type="EMBL" id="BMKM01000003">
    <property type="protein sequence ID" value="GGE19216.1"/>
    <property type="molecule type" value="Genomic_DNA"/>
</dbReference>
<dbReference type="AlphaFoldDB" id="A0A8H9G2A1"/>
<evidence type="ECO:0000313" key="9">
    <source>
        <dbReference type="EMBL" id="GGE19216.1"/>
    </source>
</evidence>
<proteinExistence type="inferred from homology"/>
<dbReference type="Gene3D" id="2.40.170.20">
    <property type="entry name" value="TonB-dependent receptor, beta-barrel domain"/>
    <property type="match status" value="1"/>
</dbReference>
<evidence type="ECO:0000256" key="4">
    <source>
        <dbReference type="ARBA" id="ARBA00022692"/>
    </source>
</evidence>
<protein>
    <submittedName>
        <fullName evidence="9">SusC/RagA family TonB-linked outer membrane protein</fullName>
    </submittedName>
</protein>
<dbReference type="InterPro" id="IPR023996">
    <property type="entry name" value="TonB-dep_OMP_SusC/RagA"/>
</dbReference>
<dbReference type="SUPFAM" id="SSF56935">
    <property type="entry name" value="Porins"/>
    <property type="match status" value="1"/>
</dbReference>
<comment type="similarity">
    <text evidence="7">Belongs to the TonB-dependent receptor family.</text>
</comment>
<sequence length="1068" mass="119657">MNIKILYLLILVLTVTFKSFGQSESVSGKIVSTHGDPIIGVTIQALNSGQTAITNNIGVFTISLKNDTTLKVSAVGYNTIMVTLKNAKYPLSIILNHKISSLEEVVVTTGYQSLPKERVTGSFATLNNELINRTISTDILSRMENVTSGLLFDKRFQDGTGPLLSIRGQSTIQSNAAPLIIVDNFPYEGDINNINPNDIENITVLKDAAAASIWGSRAGNGVIVITTKKGKLNKPLSIDLNTNITVGERPNLSYNKGVLASTDFIDVERYLFDKGYYLPMESNTSYPALSPVVEQLIARRDDQITADELENSINQYKTIDMRQDLSKYFYRNPVNQQYSINVSGGSDKSTYFLGAGFDKNNSERSGDNLSRISLNALTNFYPIKNLEISNNIVYANTNNTNNSTILNQLFGPSARIYPYAQLADNNGNALPVVKDYRASFVNDAENSGLLNWQFSPLNDFRNTDNKSGVENIRINNLIKYTILHGLSAELRYQYEDQSINGRDLQSTALYSTRNLINQYAQPAGARAYTFPIPKGDILNLRRQNLTGHSGRAQLNYSNDFGYDHQVSALIGMEVRQVKTNGNNNRIYGYNDNLLTYNQVDYLTNFVISPIGNSSRIPDGISLIDLTDRNLSYFGNAAYTYKSKYIVSVSARKDESNLFGVKTNQKGVPLWSTGLAWIVSQEKFYNVDGTIPYLKLRTTYGYSGNVNKSLTAFTTGVYNTSSLTGLPYIQIQTPPNDQLRWEQVKTINIGLDFSLKDNLLSGSLEYYTKTALDLIGQSVIDPTIGYNLGGRNAFVGNNAALKGSGFDAQIAFNKKFNKIRWNIQLLYSYNTDKIKRYDFDNSITTFLTDNNAPFVGRPRFSIFSLKSAGLDPENGDPRILLNGQPTKDYANILTAINKDDLVYNGPALPTHFGSILNSLKWKDLTLSFNISYKLGYWFRRNSINYTDLFENWRGHSDYTLRWKKTGDEAKTSVPSLPEPGDTYMRDFAYNFSDILVEKGDHIRLQDINLAYELNKQKNKWLPFSSVTIYSYVNNVGILWRANKNGIDPDFNSYVYPPMRTVALGLRIKL</sequence>
<keyword evidence="2 7" id="KW-0813">Transport</keyword>
<accession>A0A8H9G2A1</accession>
<feature type="domain" description="TonB-dependent receptor plug" evidence="8">
    <location>
        <begin position="116"/>
        <end position="222"/>
    </location>
</feature>
<dbReference type="NCBIfam" id="TIGR04057">
    <property type="entry name" value="SusC_RagA_signa"/>
    <property type="match status" value="1"/>
</dbReference>
<dbReference type="Proteomes" id="UP000614460">
    <property type="component" value="Unassembled WGS sequence"/>
</dbReference>
<dbReference type="Pfam" id="PF07715">
    <property type="entry name" value="Plug"/>
    <property type="match status" value="1"/>
</dbReference>
<dbReference type="InterPro" id="IPR023997">
    <property type="entry name" value="TonB-dep_OMP_SusC/RagA_CS"/>
</dbReference>
<keyword evidence="5 7" id="KW-0472">Membrane</keyword>
<dbReference type="InterPro" id="IPR012910">
    <property type="entry name" value="Plug_dom"/>
</dbReference>
<keyword evidence="3 7" id="KW-1134">Transmembrane beta strand</keyword>
<evidence type="ECO:0000256" key="2">
    <source>
        <dbReference type="ARBA" id="ARBA00022448"/>
    </source>
</evidence>